<dbReference type="STRING" id="42155.A0A0R3QM60"/>
<reference evidence="4" key="1">
    <citation type="submission" date="2017-02" db="UniProtKB">
        <authorList>
            <consortium name="WormBaseParasite"/>
        </authorList>
    </citation>
    <scope>IDENTIFICATION</scope>
</reference>
<evidence type="ECO:0000313" key="3">
    <source>
        <dbReference type="Proteomes" id="UP000280834"/>
    </source>
</evidence>
<evidence type="ECO:0000313" key="2">
    <source>
        <dbReference type="EMBL" id="VDO22821.1"/>
    </source>
</evidence>
<feature type="transmembrane region" description="Helical" evidence="1">
    <location>
        <begin position="28"/>
        <end position="48"/>
    </location>
</feature>
<name>A0A0R3QM60_9BILA</name>
<evidence type="ECO:0000313" key="4">
    <source>
        <dbReference type="WBParaSite" id="BTMF_0000879501-mRNA-1"/>
    </source>
</evidence>
<gene>
    <name evidence="2" type="ORF">BTMF_LOCUS6846</name>
</gene>
<dbReference type="AlphaFoldDB" id="A0A0R3QM60"/>
<sequence length="178" mass="21194">MKELNLCIEILNLRADCFFYEIEIVHKLSLLLIVMLSTNAVITFVILIQPTLIIRERILLLRIFLTDLNKTVRDIQRLQALLFAHNKCDNYERIMCVTKSHHRDYCNMDMSDSSKGLLSSIRNYPPGVFFMLGNEFCERFSFYGMRAVLILYLITEHHFTERYTISFMFYHFMPFLNI</sequence>
<keyword evidence="1" id="KW-1133">Transmembrane helix</keyword>
<keyword evidence="3" id="KW-1185">Reference proteome</keyword>
<protein>
    <submittedName>
        <fullName evidence="4">G protein-coupled receptor</fullName>
    </submittedName>
</protein>
<keyword evidence="1" id="KW-0812">Transmembrane</keyword>
<dbReference type="InterPro" id="IPR036259">
    <property type="entry name" value="MFS_trans_sf"/>
</dbReference>
<dbReference type="WBParaSite" id="BTMF_0000879501-mRNA-1">
    <property type="protein sequence ID" value="BTMF_0000879501-mRNA-1"/>
    <property type="gene ID" value="BTMF_0000879501"/>
</dbReference>
<dbReference type="EMBL" id="UZAG01015723">
    <property type="protein sequence ID" value="VDO22821.1"/>
    <property type="molecule type" value="Genomic_DNA"/>
</dbReference>
<accession>A0A0R3QM60</accession>
<reference evidence="2 3" key="2">
    <citation type="submission" date="2018-11" db="EMBL/GenBank/DDBJ databases">
        <authorList>
            <consortium name="Pathogen Informatics"/>
        </authorList>
    </citation>
    <scope>NUCLEOTIDE SEQUENCE [LARGE SCALE GENOMIC DNA]</scope>
</reference>
<dbReference type="Gene3D" id="1.20.1250.20">
    <property type="entry name" value="MFS general substrate transporter like domains"/>
    <property type="match status" value="1"/>
</dbReference>
<organism evidence="4">
    <name type="scientific">Brugia timori</name>
    <dbReference type="NCBI Taxonomy" id="42155"/>
    <lineage>
        <taxon>Eukaryota</taxon>
        <taxon>Metazoa</taxon>
        <taxon>Ecdysozoa</taxon>
        <taxon>Nematoda</taxon>
        <taxon>Chromadorea</taxon>
        <taxon>Rhabditida</taxon>
        <taxon>Spirurina</taxon>
        <taxon>Spiruromorpha</taxon>
        <taxon>Filarioidea</taxon>
        <taxon>Onchocercidae</taxon>
        <taxon>Brugia</taxon>
    </lineage>
</organism>
<dbReference type="Proteomes" id="UP000280834">
    <property type="component" value="Unassembled WGS sequence"/>
</dbReference>
<keyword evidence="1" id="KW-0472">Membrane</keyword>
<proteinExistence type="predicted"/>
<evidence type="ECO:0000256" key="1">
    <source>
        <dbReference type="SAM" id="Phobius"/>
    </source>
</evidence>